<gene>
    <name evidence="1" type="ordered locus">Tpen_1699</name>
</gene>
<dbReference type="PANTHER" id="PTHR34237">
    <property type="entry name" value="PAREP8-RELATED"/>
    <property type="match status" value="1"/>
</dbReference>
<dbReference type="eggNOG" id="arCOG03723">
    <property type="taxonomic scope" value="Archaea"/>
</dbReference>
<name>A1S0W4_THEPD</name>
<dbReference type="AlphaFoldDB" id="A1S0W4"/>
<organism evidence="1 2">
    <name type="scientific">Thermofilum pendens (strain DSM 2475 / Hrk 5)</name>
    <dbReference type="NCBI Taxonomy" id="368408"/>
    <lineage>
        <taxon>Archaea</taxon>
        <taxon>Thermoproteota</taxon>
        <taxon>Thermoprotei</taxon>
        <taxon>Thermofilales</taxon>
        <taxon>Thermofilaceae</taxon>
        <taxon>Thermofilum</taxon>
    </lineage>
</organism>
<dbReference type="EnsemblBacteria" id="ABL79094">
    <property type="protein sequence ID" value="ABL79094"/>
    <property type="gene ID" value="Tpen_1699"/>
</dbReference>
<proteinExistence type="predicted"/>
<dbReference type="KEGG" id="tpe:Tpen_1699"/>
<dbReference type="Gene3D" id="1.20.120.330">
    <property type="entry name" value="Nucleotidyltransferases domain 2"/>
    <property type="match status" value="1"/>
</dbReference>
<dbReference type="Proteomes" id="UP000000641">
    <property type="component" value="Chromosome"/>
</dbReference>
<dbReference type="InterPro" id="IPR010268">
    <property type="entry name" value="PaREP1"/>
</dbReference>
<dbReference type="OrthoDB" id="27728at2157"/>
<evidence type="ECO:0000313" key="1">
    <source>
        <dbReference type="EMBL" id="ABL79094.1"/>
    </source>
</evidence>
<dbReference type="Pfam" id="PF05942">
    <property type="entry name" value="PaREP1"/>
    <property type="match status" value="1"/>
</dbReference>
<dbReference type="EMBL" id="CP000505">
    <property type="protein sequence ID" value="ABL79094.1"/>
    <property type="molecule type" value="Genomic_DNA"/>
</dbReference>
<dbReference type="STRING" id="368408.Tpen_1699"/>
<keyword evidence="2" id="KW-1185">Reference proteome</keyword>
<accession>A1S0W4</accession>
<evidence type="ECO:0008006" key="3">
    <source>
        <dbReference type="Google" id="ProtNLM"/>
    </source>
</evidence>
<protein>
    <recommendedName>
        <fullName evidence="3">HEPN domain-containing protein</fullName>
    </recommendedName>
</protein>
<evidence type="ECO:0000313" key="2">
    <source>
        <dbReference type="Proteomes" id="UP000000641"/>
    </source>
</evidence>
<dbReference type="PANTHER" id="PTHR34237:SF1">
    <property type="entry name" value="PAREP8"/>
    <property type="match status" value="1"/>
</dbReference>
<sequence>MAEEDVTLVTAEEILKYAEEEFEKAIKTRDVMLYRNAADKAFFSMVLAVNSYIYRKMNVTPKSHSERRSLLRKMNREDLRALYSDIMKTLHDEAFYEGVYNPKEAEYAIKQVKKMLEEFKKARATSARRQPHSLRVIDEHTIYTSRESPLPTGRA</sequence>
<reference evidence="2" key="1">
    <citation type="journal article" date="2008" name="J. Bacteriol.">
        <title>Genome sequence of Thermofilum pendens reveals an exceptional loss of biosynthetic pathways without genome reduction.</title>
        <authorList>
            <person name="Anderson I."/>
            <person name="Rodriguez J."/>
            <person name="Susanti D."/>
            <person name="Porat I."/>
            <person name="Reich C."/>
            <person name="Ulrich L.E."/>
            <person name="Elkins J.G."/>
            <person name="Mavromatis K."/>
            <person name="Lykidis A."/>
            <person name="Kim E."/>
            <person name="Thompson L.S."/>
            <person name="Nolan M."/>
            <person name="Land M."/>
            <person name="Copeland A."/>
            <person name="Lapidus A."/>
            <person name="Lucas S."/>
            <person name="Detter C."/>
            <person name="Zhulin I.B."/>
            <person name="Olsen G.J."/>
            <person name="Whitman W."/>
            <person name="Mukhopadhyay B."/>
            <person name="Bristow J."/>
            <person name="Kyrpides N."/>
        </authorList>
    </citation>
    <scope>NUCLEOTIDE SEQUENCE [LARGE SCALE GENOMIC DNA]</scope>
    <source>
        <strain evidence="2">DSM 2475 / Hrk 5</strain>
    </source>
</reference>
<dbReference type="HOGENOM" id="CLU_142665_0_0_2"/>